<feature type="binding site" evidence="2">
    <location>
        <position position="113"/>
    </location>
    <ligand>
        <name>substrate</name>
    </ligand>
</feature>
<feature type="binding site" evidence="2">
    <location>
        <position position="62"/>
    </location>
    <ligand>
        <name>CoA</name>
        <dbReference type="ChEBI" id="CHEBI:57287"/>
    </ligand>
</feature>
<gene>
    <name evidence="4" type="ORF">Aargi30884_13650</name>
</gene>
<evidence type="ECO:0000259" key="3">
    <source>
        <dbReference type="Pfam" id="PF22636"/>
    </source>
</evidence>
<protein>
    <recommendedName>
        <fullName evidence="3">Fluoroacetyl-CoA-specific thioesterase-like domain-containing protein</fullName>
    </recommendedName>
</protein>
<dbReference type="AlphaFoldDB" id="A0A6N4TK60"/>
<evidence type="ECO:0000313" key="5">
    <source>
        <dbReference type="Proteomes" id="UP000464754"/>
    </source>
</evidence>
<accession>A0A6N4TK60</accession>
<dbReference type="PANTHER" id="PTHR36934">
    <property type="entry name" value="BLR0278 PROTEIN"/>
    <property type="match status" value="1"/>
</dbReference>
<dbReference type="KEGG" id="aarg:Aargi30884_13650"/>
<dbReference type="SUPFAM" id="SSF54637">
    <property type="entry name" value="Thioesterase/thiol ester dehydrase-isomerase"/>
    <property type="match status" value="1"/>
</dbReference>
<feature type="domain" description="Fluoroacetyl-CoA-specific thioesterase-like" evidence="3">
    <location>
        <begin position="16"/>
        <end position="119"/>
    </location>
</feature>
<sequence>MKEIQVNHVHTKEIVVDESMLACKVGSGIVSVYATPMMIAAMEGCAVECLNPFLEEGETSVGVMMNTTHDAATPAGMKVYVTAEITAVDRKKVSFKITAKDEKDTIGIAAHDRFIVNKEKFEAKAQAKLEK</sequence>
<evidence type="ECO:0000256" key="2">
    <source>
        <dbReference type="PIRSR" id="PIRSR014972-2"/>
    </source>
</evidence>
<dbReference type="InterPro" id="IPR029069">
    <property type="entry name" value="HotDog_dom_sf"/>
</dbReference>
<keyword evidence="5" id="KW-1185">Reference proteome</keyword>
<dbReference type="RefSeq" id="WP_115716789.1">
    <property type="nucleotide sequence ID" value="NZ_AP019695.1"/>
</dbReference>
<feature type="binding site" evidence="2">
    <location>
        <position position="62"/>
    </location>
    <ligand>
        <name>substrate</name>
    </ligand>
</feature>
<name>A0A6N4TK60_9FIRM</name>
<reference evidence="5" key="1">
    <citation type="submission" date="2019-05" db="EMBL/GenBank/DDBJ databases">
        <title>Complete genome sequencing of Absiella argi strain JCM 30884.</title>
        <authorList>
            <person name="Sakamoto M."/>
            <person name="Murakami T."/>
            <person name="Mori H."/>
        </authorList>
    </citation>
    <scope>NUCLEOTIDE SEQUENCE [LARGE SCALE GENOMIC DNA]</scope>
    <source>
        <strain evidence="5">JCM 30884</strain>
    </source>
</reference>
<dbReference type="EMBL" id="AP019695">
    <property type="protein sequence ID" value="BBK22462.1"/>
    <property type="molecule type" value="Genomic_DNA"/>
</dbReference>
<dbReference type="PIRSF" id="PIRSF014972">
    <property type="entry name" value="FlK"/>
    <property type="match status" value="1"/>
</dbReference>
<evidence type="ECO:0000313" key="4">
    <source>
        <dbReference type="EMBL" id="BBK22462.1"/>
    </source>
</evidence>
<dbReference type="InterPro" id="IPR025540">
    <property type="entry name" value="FlK"/>
</dbReference>
<feature type="active site" evidence="1">
    <location>
        <position position="69"/>
    </location>
</feature>
<dbReference type="Gene3D" id="3.10.129.10">
    <property type="entry name" value="Hotdog Thioesterase"/>
    <property type="match status" value="1"/>
</dbReference>
<proteinExistence type="predicted"/>
<dbReference type="Pfam" id="PF22636">
    <property type="entry name" value="FlK"/>
    <property type="match status" value="1"/>
</dbReference>
<evidence type="ECO:0000256" key="1">
    <source>
        <dbReference type="PIRSR" id="PIRSR014972-1"/>
    </source>
</evidence>
<feature type="active site" evidence="1">
    <location>
        <position position="43"/>
    </location>
</feature>
<dbReference type="InterPro" id="IPR054485">
    <property type="entry name" value="FlK-like_dom"/>
</dbReference>
<organism evidence="4 5">
    <name type="scientific">Amedibacterium intestinale</name>
    <dbReference type="NCBI Taxonomy" id="2583452"/>
    <lineage>
        <taxon>Bacteria</taxon>
        <taxon>Bacillati</taxon>
        <taxon>Bacillota</taxon>
        <taxon>Erysipelotrichia</taxon>
        <taxon>Erysipelotrichales</taxon>
        <taxon>Erysipelotrichaceae</taxon>
        <taxon>Amedibacterium</taxon>
    </lineage>
</organism>
<dbReference type="Proteomes" id="UP000464754">
    <property type="component" value="Chromosome"/>
</dbReference>
<feature type="active site" evidence="1">
    <location>
        <position position="35"/>
    </location>
</feature>
<dbReference type="PANTHER" id="PTHR36934:SF1">
    <property type="entry name" value="THIOESTERASE DOMAIN-CONTAINING PROTEIN"/>
    <property type="match status" value="1"/>
</dbReference>